<protein>
    <submittedName>
        <fullName evidence="4">Class I SAM-dependent methyltransferase</fullName>
    </submittedName>
</protein>
<dbReference type="Gene3D" id="3.40.50.150">
    <property type="entry name" value="Vaccinia Virus protein VP39"/>
    <property type="match status" value="1"/>
</dbReference>
<comment type="caution">
    <text evidence="4">The sequence shown here is derived from an EMBL/GenBank/DDBJ whole genome shotgun (WGS) entry which is preliminary data.</text>
</comment>
<sequence length="266" mass="29512">MTKTNEAPHASGGPYGAFAYVYDRLMADMPYGEWLGWLDAYWSARGGRPSDVVDLGCGTGTLAIPLAREGSRVTGVDLSADMIEVARRKEAAVRSELAVPGELEWVVGDMREWRAPAPVDAVVSLCDCLNYLTEEADVARAFGSAFAALKPGGAFLFDMHHPNQLDAYMANEPFCHDDEEASYIWTCELDEETSTIAHRLTFFVRGADGRYDRSVETHRQRVYSEATIRKLLADAGFSGIETYADFTFDPIDDDETTRMFFAATKR</sequence>
<dbReference type="GO" id="GO:0032259">
    <property type="term" value="P:methylation"/>
    <property type="evidence" value="ECO:0007669"/>
    <property type="project" value="UniProtKB-KW"/>
</dbReference>
<gene>
    <name evidence="4" type="ORF">FE782_05425</name>
</gene>
<proteinExistence type="predicted"/>
<dbReference type="Gene3D" id="2.20.25.110">
    <property type="entry name" value="S-adenosyl-L-methionine-dependent methyltransferases"/>
    <property type="match status" value="1"/>
</dbReference>
<dbReference type="Proteomes" id="UP000309676">
    <property type="component" value="Unassembled WGS sequence"/>
</dbReference>
<dbReference type="OrthoDB" id="9811589at2"/>
<dbReference type="SUPFAM" id="SSF53335">
    <property type="entry name" value="S-adenosyl-L-methionine-dependent methyltransferases"/>
    <property type="match status" value="1"/>
</dbReference>
<dbReference type="InterPro" id="IPR029063">
    <property type="entry name" value="SAM-dependent_MTases_sf"/>
</dbReference>
<keyword evidence="2 4" id="KW-0808">Transferase</keyword>
<dbReference type="InterPro" id="IPR041698">
    <property type="entry name" value="Methyltransf_25"/>
</dbReference>
<dbReference type="Pfam" id="PF13649">
    <property type="entry name" value="Methyltransf_25"/>
    <property type="match status" value="1"/>
</dbReference>
<dbReference type="CDD" id="cd02440">
    <property type="entry name" value="AdoMet_MTases"/>
    <property type="match status" value="1"/>
</dbReference>
<reference evidence="4 5" key="1">
    <citation type="submission" date="2019-05" db="EMBL/GenBank/DDBJ databases">
        <authorList>
            <person name="Narsing Rao M.P."/>
            <person name="Li W.J."/>
        </authorList>
    </citation>
    <scope>NUCLEOTIDE SEQUENCE [LARGE SCALE GENOMIC DNA]</scope>
    <source>
        <strain evidence="4 5">SYSU_K30003</strain>
    </source>
</reference>
<dbReference type="RefSeq" id="WP_138193027.1">
    <property type="nucleotide sequence ID" value="NZ_VCIW01000002.1"/>
</dbReference>
<accession>A0A5R9GHL3</accession>
<evidence type="ECO:0000313" key="5">
    <source>
        <dbReference type="Proteomes" id="UP000309676"/>
    </source>
</evidence>
<keyword evidence="1 4" id="KW-0489">Methyltransferase</keyword>
<evidence type="ECO:0000313" key="4">
    <source>
        <dbReference type="EMBL" id="TLS53710.1"/>
    </source>
</evidence>
<dbReference type="GO" id="GO:0008168">
    <property type="term" value="F:methyltransferase activity"/>
    <property type="evidence" value="ECO:0007669"/>
    <property type="project" value="UniProtKB-KW"/>
</dbReference>
<evidence type="ECO:0000259" key="3">
    <source>
        <dbReference type="Pfam" id="PF13649"/>
    </source>
</evidence>
<dbReference type="EMBL" id="VCIW01000002">
    <property type="protein sequence ID" value="TLS53710.1"/>
    <property type="molecule type" value="Genomic_DNA"/>
</dbReference>
<organism evidence="4 5">
    <name type="scientific">Paenibacillus antri</name>
    <dbReference type="NCBI Taxonomy" id="2582848"/>
    <lineage>
        <taxon>Bacteria</taxon>
        <taxon>Bacillati</taxon>
        <taxon>Bacillota</taxon>
        <taxon>Bacilli</taxon>
        <taxon>Bacillales</taxon>
        <taxon>Paenibacillaceae</taxon>
        <taxon>Paenibacillus</taxon>
    </lineage>
</organism>
<keyword evidence="5" id="KW-1185">Reference proteome</keyword>
<name>A0A5R9GHL3_9BACL</name>
<evidence type="ECO:0000256" key="1">
    <source>
        <dbReference type="ARBA" id="ARBA00022603"/>
    </source>
</evidence>
<evidence type="ECO:0000256" key="2">
    <source>
        <dbReference type="ARBA" id="ARBA00022679"/>
    </source>
</evidence>
<dbReference type="PANTHER" id="PTHR43861">
    <property type="entry name" value="TRANS-ACONITATE 2-METHYLTRANSFERASE-RELATED"/>
    <property type="match status" value="1"/>
</dbReference>
<dbReference type="AlphaFoldDB" id="A0A5R9GHL3"/>
<dbReference type="PANTHER" id="PTHR43861:SF1">
    <property type="entry name" value="TRANS-ACONITATE 2-METHYLTRANSFERASE"/>
    <property type="match status" value="1"/>
</dbReference>
<feature type="domain" description="Methyltransferase" evidence="3">
    <location>
        <begin position="52"/>
        <end position="153"/>
    </location>
</feature>